<protein>
    <submittedName>
        <fullName evidence="4">Thiosulfate/3-mercaptopyruvate sulfurtransferase</fullName>
    </submittedName>
</protein>
<dbReference type="GO" id="GO:0004792">
    <property type="term" value="F:thiosulfate-cyanide sulfurtransferase activity"/>
    <property type="evidence" value="ECO:0007669"/>
    <property type="project" value="InterPro"/>
</dbReference>
<dbReference type="PANTHER" id="PTHR43855:SF1">
    <property type="entry name" value="THIOSULFATE SULFURTRANSFERASE"/>
    <property type="match status" value="1"/>
</dbReference>
<keyword evidence="4" id="KW-0670">Pyruvate</keyword>
<dbReference type="CDD" id="cd01449">
    <property type="entry name" value="TST_Repeat_2"/>
    <property type="match status" value="1"/>
</dbReference>
<dbReference type="AlphaFoldDB" id="A0A5C1E5I1"/>
<dbReference type="RefSeq" id="WP_149424716.1">
    <property type="nucleotide sequence ID" value="NZ_CP022579.1"/>
</dbReference>
<dbReference type="SMART" id="SM00450">
    <property type="entry name" value="RHOD"/>
    <property type="match status" value="2"/>
</dbReference>
<dbReference type="Gene3D" id="3.40.250.10">
    <property type="entry name" value="Rhodanese-like domain"/>
    <property type="match status" value="2"/>
</dbReference>
<organism evidence="4 5">
    <name type="scientific">Oryzomicrobium terrae</name>
    <dbReference type="NCBI Taxonomy" id="1735038"/>
    <lineage>
        <taxon>Bacteria</taxon>
        <taxon>Pseudomonadati</taxon>
        <taxon>Pseudomonadota</taxon>
        <taxon>Betaproteobacteria</taxon>
        <taxon>Rhodocyclales</taxon>
        <taxon>Rhodocyclaceae</taxon>
        <taxon>Oryzomicrobium</taxon>
    </lineage>
</organism>
<dbReference type="PROSITE" id="PS50206">
    <property type="entry name" value="RHODANESE_3"/>
    <property type="match status" value="2"/>
</dbReference>
<evidence type="ECO:0000256" key="1">
    <source>
        <dbReference type="ARBA" id="ARBA00022737"/>
    </source>
</evidence>
<dbReference type="Proteomes" id="UP000323671">
    <property type="component" value="Chromosome"/>
</dbReference>
<dbReference type="PANTHER" id="PTHR43855">
    <property type="entry name" value="THIOSULFATE SULFURTRANSFERASE"/>
    <property type="match status" value="1"/>
</dbReference>
<dbReference type="Pfam" id="PF00581">
    <property type="entry name" value="Rhodanese"/>
    <property type="match status" value="2"/>
</dbReference>
<evidence type="ECO:0000313" key="4">
    <source>
        <dbReference type="EMBL" id="QEL63905.1"/>
    </source>
</evidence>
<dbReference type="KEGG" id="otr:OTERR_04290"/>
<sequence>MLALTYALHLTRHLDVAPAKTLRTLAVGLFCLTGLALHAAPVHAAAPAPASASATGIATIAQVEAAIARGAIVWDVRSADDYKRGHLPGAINFGDAGKVLRDEQKEDFLPTAAIEKLFGEAGLDPRQEIVVYGGRGNAYAYFGGYAVRYFGGRNVSVFHDGFEGWQEAGKPVTTEPQQRAKIALKLTPTPALAASTDEVVKRFNAPGVQVLDVRTKKEFSGDDIRAIRGGHIPGAISIPVEQNWQDPEAPQKLARKEVSSTAGLALKDRSALEALYKDLDRNKETIVYCQSGVRASETAAVLETLGFKDVKVYDSSWLGWAAKLSAPVENETFLNVGALTGQLNGQINALKRRVDELEKQLAKK</sequence>
<feature type="domain" description="Rhodanese" evidence="3">
    <location>
        <begin position="67"/>
        <end position="174"/>
    </location>
</feature>
<keyword evidence="4" id="KW-0808">Transferase</keyword>
<name>A0A5C1E5I1_9RHOO</name>
<dbReference type="InterPro" id="IPR051126">
    <property type="entry name" value="Thiosulfate_sulfurtransferase"/>
</dbReference>
<dbReference type="PROSITE" id="PS00380">
    <property type="entry name" value="RHODANESE_1"/>
    <property type="match status" value="1"/>
</dbReference>
<dbReference type="EMBL" id="CP022579">
    <property type="protein sequence ID" value="QEL63905.1"/>
    <property type="molecule type" value="Genomic_DNA"/>
</dbReference>
<gene>
    <name evidence="4" type="primary">sseA</name>
    <name evidence="4" type="ORF">OTERR_04290</name>
</gene>
<keyword evidence="5" id="KW-1185">Reference proteome</keyword>
<evidence type="ECO:0000259" key="3">
    <source>
        <dbReference type="PROSITE" id="PS50206"/>
    </source>
</evidence>
<dbReference type="SUPFAM" id="SSF52821">
    <property type="entry name" value="Rhodanese/Cell cycle control phosphatase"/>
    <property type="match status" value="2"/>
</dbReference>
<reference evidence="4 5" key="1">
    <citation type="submission" date="2017-07" db="EMBL/GenBank/DDBJ databases">
        <title>Complete genome sequence of Oryzomicrobium terrae TPP412.</title>
        <authorList>
            <person name="Chiu L.-W."/>
            <person name="Lo K.-J."/>
            <person name="Tsai Y.-M."/>
            <person name="Lin S.-S."/>
            <person name="Kuo C.-H."/>
            <person name="Liu C.-T."/>
        </authorList>
    </citation>
    <scope>NUCLEOTIDE SEQUENCE [LARGE SCALE GENOMIC DNA]</scope>
    <source>
        <strain evidence="4 5">TPP412</strain>
    </source>
</reference>
<dbReference type="InterPro" id="IPR036873">
    <property type="entry name" value="Rhodanese-like_dom_sf"/>
</dbReference>
<feature type="domain" description="Rhodanese" evidence="3">
    <location>
        <begin position="204"/>
        <end position="329"/>
    </location>
</feature>
<dbReference type="InterPro" id="IPR001763">
    <property type="entry name" value="Rhodanese-like_dom"/>
</dbReference>
<keyword evidence="2" id="KW-0732">Signal</keyword>
<feature type="chain" id="PRO_5022871637" evidence="2">
    <location>
        <begin position="45"/>
        <end position="364"/>
    </location>
</feature>
<accession>A0A5C1E5I1</accession>
<feature type="signal peptide" evidence="2">
    <location>
        <begin position="1"/>
        <end position="44"/>
    </location>
</feature>
<dbReference type="InterPro" id="IPR001307">
    <property type="entry name" value="Thiosulphate_STrfase_CS"/>
</dbReference>
<evidence type="ECO:0000313" key="5">
    <source>
        <dbReference type="Proteomes" id="UP000323671"/>
    </source>
</evidence>
<evidence type="ECO:0000256" key="2">
    <source>
        <dbReference type="SAM" id="SignalP"/>
    </source>
</evidence>
<proteinExistence type="predicted"/>
<keyword evidence="1" id="KW-0677">Repeat</keyword>